<dbReference type="GO" id="GO:0000160">
    <property type="term" value="P:phosphorelay signal transduction system"/>
    <property type="evidence" value="ECO:0007669"/>
    <property type="project" value="InterPro"/>
</dbReference>
<dbReference type="InterPro" id="IPR001789">
    <property type="entry name" value="Sig_transdc_resp-reg_receiver"/>
</dbReference>
<evidence type="ECO:0000256" key="4">
    <source>
        <dbReference type="PROSITE-ProRule" id="PRU00169"/>
    </source>
</evidence>
<dbReference type="GO" id="GO:0003700">
    <property type="term" value="F:DNA-binding transcription factor activity"/>
    <property type="evidence" value="ECO:0007669"/>
    <property type="project" value="InterPro"/>
</dbReference>
<dbReference type="PROSITE" id="PS50110">
    <property type="entry name" value="RESPONSE_REGULATORY"/>
    <property type="match status" value="1"/>
</dbReference>
<dbReference type="OrthoDB" id="9794370at2"/>
<evidence type="ECO:0000313" key="7">
    <source>
        <dbReference type="EMBL" id="BBI36594.1"/>
    </source>
</evidence>
<dbReference type="CDD" id="cd17536">
    <property type="entry name" value="REC_YesN-like"/>
    <property type="match status" value="1"/>
</dbReference>
<gene>
    <name evidence="7" type="ORF">KCTCHS21_59930</name>
</gene>
<dbReference type="PROSITE" id="PS01124">
    <property type="entry name" value="HTH_ARAC_FAMILY_2"/>
    <property type="match status" value="1"/>
</dbReference>
<accession>A0A3T1DF00</accession>
<proteinExistence type="predicted"/>
<name>A0A3T1DF00_9BACL</name>
<dbReference type="SUPFAM" id="SSF52172">
    <property type="entry name" value="CheY-like"/>
    <property type="match status" value="1"/>
</dbReference>
<dbReference type="EMBL" id="AP019400">
    <property type="protein sequence ID" value="BBI36594.1"/>
    <property type="molecule type" value="Genomic_DNA"/>
</dbReference>
<evidence type="ECO:0008006" key="9">
    <source>
        <dbReference type="Google" id="ProtNLM"/>
    </source>
</evidence>
<dbReference type="InterPro" id="IPR011006">
    <property type="entry name" value="CheY-like_superfamily"/>
</dbReference>
<feature type="modified residue" description="4-aspartylphosphate" evidence="4">
    <location>
        <position position="55"/>
    </location>
</feature>
<dbReference type="Gene3D" id="1.10.10.60">
    <property type="entry name" value="Homeodomain-like"/>
    <property type="match status" value="2"/>
</dbReference>
<evidence type="ECO:0000256" key="3">
    <source>
        <dbReference type="ARBA" id="ARBA00023163"/>
    </source>
</evidence>
<evidence type="ECO:0000259" key="6">
    <source>
        <dbReference type="PROSITE" id="PS50110"/>
    </source>
</evidence>
<evidence type="ECO:0000256" key="1">
    <source>
        <dbReference type="ARBA" id="ARBA00023015"/>
    </source>
</evidence>
<keyword evidence="3" id="KW-0804">Transcription</keyword>
<dbReference type="Proteomes" id="UP000289856">
    <property type="component" value="Chromosome"/>
</dbReference>
<dbReference type="RefSeq" id="WP_130616090.1">
    <property type="nucleotide sequence ID" value="NZ_AP019400.1"/>
</dbReference>
<dbReference type="KEGG" id="cohn:KCTCHS21_59930"/>
<keyword evidence="1" id="KW-0805">Transcription regulation</keyword>
<feature type="domain" description="HTH araC/xylS-type" evidence="5">
    <location>
        <begin position="442"/>
        <end position="540"/>
    </location>
</feature>
<dbReference type="SMART" id="SM00448">
    <property type="entry name" value="REC"/>
    <property type="match status" value="1"/>
</dbReference>
<reference evidence="7 8" key="1">
    <citation type="submission" date="2019-01" db="EMBL/GenBank/DDBJ databases">
        <title>Complete genome sequence of Cohnella hallensis HS21 isolated from Korean fir (Abies koreana) rhizospheric soil.</title>
        <authorList>
            <person name="Jiang L."/>
            <person name="Kang S.W."/>
            <person name="Kim S."/>
            <person name="Jung J."/>
            <person name="Kim C.Y."/>
            <person name="Kim D.H."/>
            <person name="Kim S.W."/>
            <person name="Lee J."/>
        </authorList>
    </citation>
    <scope>NUCLEOTIDE SEQUENCE [LARGE SCALE GENOMIC DNA]</scope>
    <source>
        <strain evidence="7 8">HS21</strain>
    </source>
</reference>
<dbReference type="Pfam" id="PF00072">
    <property type="entry name" value="Response_reg"/>
    <property type="match status" value="1"/>
</dbReference>
<protein>
    <recommendedName>
        <fullName evidence="9">DNA-binding response regulator</fullName>
    </recommendedName>
</protein>
<dbReference type="Pfam" id="PF12833">
    <property type="entry name" value="HTH_18"/>
    <property type="match status" value="1"/>
</dbReference>
<dbReference type="SUPFAM" id="SSF46689">
    <property type="entry name" value="Homeodomain-like"/>
    <property type="match status" value="2"/>
</dbReference>
<keyword evidence="8" id="KW-1185">Reference proteome</keyword>
<evidence type="ECO:0000256" key="2">
    <source>
        <dbReference type="ARBA" id="ARBA00023125"/>
    </source>
</evidence>
<dbReference type="AlphaFoldDB" id="A0A3T1DF00"/>
<dbReference type="Gene3D" id="3.40.50.2300">
    <property type="match status" value="1"/>
</dbReference>
<keyword evidence="2" id="KW-0238">DNA-binding</keyword>
<evidence type="ECO:0000313" key="8">
    <source>
        <dbReference type="Proteomes" id="UP000289856"/>
    </source>
</evidence>
<dbReference type="InterPro" id="IPR020449">
    <property type="entry name" value="Tscrpt_reg_AraC-type_HTH"/>
</dbReference>
<dbReference type="InterPro" id="IPR041522">
    <property type="entry name" value="CdaR_GGDEF"/>
</dbReference>
<dbReference type="PANTHER" id="PTHR43280">
    <property type="entry name" value="ARAC-FAMILY TRANSCRIPTIONAL REGULATOR"/>
    <property type="match status" value="1"/>
</dbReference>
<dbReference type="Pfam" id="PF17853">
    <property type="entry name" value="GGDEF_2"/>
    <property type="match status" value="1"/>
</dbReference>
<dbReference type="PRINTS" id="PR00032">
    <property type="entry name" value="HTHARAC"/>
</dbReference>
<dbReference type="InterPro" id="IPR018060">
    <property type="entry name" value="HTH_AraC"/>
</dbReference>
<keyword evidence="4" id="KW-0597">Phosphoprotein</keyword>
<sequence length="546" mass="62702">MITIVLADDDFMVTETLGDAIPWNELDMKVVGVASNGKEALELCLELQPDILITDIQMPFYNGLEVAIQLQEKELQTKIVLISGVQDFDYARMALSVKAAGYILKPIQLKEVISVLKKVHDAIEMEFQRDQVMKRLTKQLSENLSLMRDKFLNQLVLNWTQSEDELEERIHYFDLPFTIHQDIVVAVAKMDEYENQIKNKGVERIQFYNFSIKNLIEQLLNHWQAGICFTTRDNEFVIILSGEFCRTEKMTPIFEGIEQLLHDFEGITLSIGIGNCVNMHTASLSYDCACHAIGYKFYTGNNSIIHINDIIDTNSMDAINDIHDNARLKELQELILAQIKMGECGKVSDTLEEYYRLLALAQNFSQAYSRGLFLELVINAYREICKTEGEVGDINASYVASLQAIMKAESLTEIKTHASKMLFGVTDYYSFKYSRKHLSLVDRIKHYVNEHYADNISLAEIANEVFMSPTYICAVFKRETNNTINEFIIETKMNAAKKSLKHTKLKVLEISKELGYENAHYFSYSFKKYTGETPQEYRNKHNPEGK</sequence>
<organism evidence="7 8">
    <name type="scientific">Cohnella abietis</name>
    <dbReference type="NCBI Taxonomy" id="2507935"/>
    <lineage>
        <taxon>Bacteria</taxon>
        <taxon>Bacillati</taxon>
        <taxon>Bacillota</taxon>
        <taxon>Bacilli</taxon>
        <taxon>Bacillales</taxon>
        <taxon>Paenibacillaceae</taxon>
        <taxon>Cohnella</taxon>
    </lineage>
</organism>
<dbReference type="PANTHER" id="PTHR43280:SF29">
    <property type="entry name" value="ARAC-FAMILY TRANSCRIPTIONAL REGULATOR"/>
    <property type="match status" value="1"/>
</dbReference>
<dbReference type="SMART" id="SM00342">
    <property type="entry name" value="HTH_ARAC"/>
    <property type="match status" value="1"/>
</dbReference>
<dbReference type="InterPro" id="IPR009057">
    <property type="entry name" value="Homeodomain-like_sf"/>
</dbReference>
<dbReference type="GO" id="GO:0043565">
    <property type="term" value="F:sequence-specific DNA binding"/>
    <property type="evidence" value="ECO:0007669"/>
    <property type="project" value="InterPro"/>
</dbReference>
<evidence type="ECO:0000259" key="5">
    <source>
        <dbReference type="PROSITE" id="PS01124"/>
    </source>
</evidence>
<feature type="domain" description="Response regulatory" evidence="6">
    <location>
        <begin position="3"/>
        <end position="120"/>
    </location>
</feature>